<protein>
    <submittedName>
        <fullName evidence="1">Uncharacterized protein</fullName>
    </submittedName>
</protein>
<organism evidence="2">
    <name type="scientific">Mycoplasmopsis pulmonis (strain UAB CTIP)</name>
    <name type="common">Mycoplasma pulmonis</name>
    <dbReference type="NCBI Taxonomy" id="272635"/>
    <lineage>
        <taxon>Bacteria</taxon>
        <taxon>Bacillati</taxon>
        <taxon>Mycoplasmatota</taxon>
        <taxon>Mycoplasmoidales</taxon>
        <taxon>Metamycoplasmataceae</taxon>
        <taxon>Mycoplasmopsis</taxon>
    </lineage>
</organism>
<accession>Q98Q14</accession>
<evidence type="ECO:0000313" key="2">
    <source>
        <dbReference type="Proteomes" id="UP000000528"/>
    </source>
</evidence>
<reference evidence="1 2" key="1">
    <citation type="journal article" date="2001" name="Nucleic Acids Res.">
        <title>The complete genome sequence of the murine respiratory pathogen Mycoplasma pulmonis.</title>
        <authorList>
            <person name="Chambaud I."/>
            <person name="Heilig R."/>
            <person name="Ferris S."/>
            <person name="Barbe V."/>
            <person name="Samson D."/>
            <person name="Galisson F."/>
            <person name="Moszer I."/>
            <person name="Dybvig K."/>
            <person name="Wroblewski H."/>
            <person name="Viari A."/>
            <person name="Rocha E.P.C."/>
            <person name="Blanchard A."/>
        </authorList>
    </citation>
    <scope>NUCLEOTIDE SEQUENCE [LARGE SCALE GENOMIC DNA]</scope>
    <source>
        <strain evidence="1 2">UAB CTIP</strain>
    </source>
</reference>
<keyword evidence="2" id="KW-1185">Reference proteome</keyword>
<dbReference type="BioCyc" id="MPUL272635:G1GT6-568-MONOMER"/>
<dbReference type="Proteomes" id="UP000000528">
    <property type="component" value="Chromosome"/>
</dbReference>
<name>Q98Q14_MYCPU</name>
<sequence length="112" mass="13795">MQLSQKIIDEIESRQIIFEDGSEAYVVMQIEIEDQYFKFLFIDGEIEIFYDTDQELTFLDDEEIKSEIFPAFFEFMSSKKENEELVRAMFEYFEYDFIYEKSYQKFLKEERN</sequence>
<dbReference type="AlphaFoldDB" id="Q98Q14"/>
<proteinExistence type="predicted"/>
<gene>
    <name evidence="1" type="ordered locus">MYPU_5550</name>
</gene>
<dbReference type="PIR" id="C90581">
    <property type="entry name" value="C90581"/>
</dbReference>
<evidence type="ECO:0000313" key="1">
    <source>
        <dbReference type="EMBL" id="CAC13728.1"/>
    </source>
</evidence>
<dbReference type="RefSeq" id="WP_010925356.1">
    <property type="nucleotide sequence ID" value="NC_002771.1"/>
</dbReference>
<dbReference type="EMBL" id="AL445565">
    <property type="protein sequence ID" value="CAC13728.1"/>
    <property type="molecule type" value="Genomic_DNA"/>
</dbReference>
<dbReference type="HOGENOM" id="CLU_2143119_0_0_14"/>
<dbReference type="STRING" id="272635.gene:17577162"/>
<dbReference type="KEGG" id="mpu:MYPU_5550"/>